<dbReference type="FunFam" id="3.40.50.150:FF:000195">
    <property type="entry name" value="Methyltransferase domain containing protein"/>
    <property type="match status" value="1"/>
</dbReference>
<feature type="compositionally biased region" description="Polar residues" evidence="4">
    <location>
        <begin position="936"/>
        <end position="948"/>
    </location>
</feature>
<feature type="compositionally biased region" description="Basic residues" evidence="4">
    <location>
        <begin position="473"/>
        <end position="500"/>
    </location>
</feature>
<feature type="region of interest" description="Disordered" evidence="4">
    <location>
        <begin position="897"/>
        <end position="917"/>
    </location>
</feature>
<feature type="compositionally biased region" description="Gly residues" evidence="4">
    <location>
        <begin position="462"/>
        <end position="472"/>
    </location>
</feature>
<dbReference type="GO" id="GO:0005737">
    <property type="term" value="C:cytoplasm"/>
    <property type="evidence" value="ECO:0007669"/>
    <property type="project" value="TreeGrafter"/>
</dbReference>
<dbReference type="PANTHER" id="PTHR13069:SF37">
    <property type="entry name" value="FIRE DANCER"/>
    <property type="match status" value="1"/>
</dbReference>
<feature type="compositionally biased region" description="Basic and acidic residues" evidence="4">
    <location>
        <begin position="822"/>
        <end position="833"/>
    </location>
</feature>
<feature type="region of interest" description="Disordered" evidence="4">
    <location>
        <begin position="992"/>
        <end position="1019"/>
    </location>
</feature>
<feature type="region of interest" description="Disordered" evidence="4">
    <location>
        <begin position="281"/>
        <end position="336"/>
    </location>
</feature>
<dbReference type="Proteomes" id="UP000075881">
    <property type="component" value="Unassembled WGS sequence"/>
</dbReference>
<dbReference type="EnsemblMetazoa" id="ACHR002551-RA">
    <property type="protein sequence ID" value="ACHR002551-PA"/>
    <property type="gene ID" value="ACHR002551"/>
</dbReference>
<feature type="region of interest" description="Disordered" evidence="4">
    <location>
        <begin position="812"/>
        <end position="863"/>
    </location>
</feature>
<organism evidence="6 7">
    <name type="scientific">Anopheles christyi</name>
    <dbReference type="NCBI Taxonomy" id="43041"/>
    <lineage>
        <taxon>Eukaryota</taxon>
        <taxon>Metazoa</taxon>
        <taxon>Ecdysozoa</taxon>
        <taxon>Arthropoda</taxon>
        <taxon>Hexapoda</taxon>
        <taxon>Insecta</taxon>
        <taxon>Pterygota</taxon>
        <taxon>Neoptera</taxon>
        <taxon>Endopterygota</taxon>
        <taxon>Diptera</taxon>
        <taxon>Nematocera</taxon>
        <taxon>Culicoidea</taxon>
        <taxon>Culicidae</taxon>
        <taxon>Anophelinae</taxon>
        <taxon>Anopheles</taxon>
    </lineage>
</organism>
<evidence type="ECO:0000256" key="3">
    <source>
        <dbReference type="SAM" id="Coils"/>
    </source>
</evidence>
<dbReference type="GO" id="GO:0030488">
    <property type="term" value="P:tRNA methylation"/>
    <property type="evidence" value="ECO:0007669"/>
    <property type="project" value="TreeGrafter"/>
</dbReference>
<reference evidence="7" key="1">
    <citation type="submission" date="2013-03" db="EMBL/GenBank/DDBJ databases">
        <title>The Genome Sequence of Anopheles christyi ACHKN1017.</title>
        <authorList>
            <consortium name="The Broad Institute Genomics Platform"/>
            <person name="Neafsey D.E."/>
            <person name="Besansky N."/>
            <person name="Walker B."/>
            <person name="Young S.K."/>
            <person name="Zeng Q."/>
            <person name="Gargeya S."/>
            <person name="Fitzgerald M."/>
            <person name="Haas B."/>
            <person name="Abouelleil A."/>
            <person name="Allen A.W."/>
            <person name="Alvarado L."/>
            <person name="Arachchi H.M."/>
            <person name="Berlin A.M."/>
            <person name="Chapman S.B."/>
            <person name="Gainer-Dewar J."/>
            <person name="Goldberg J."/>
            <person name="Griggs A."/>
            <person name="Gujja S."/>
            <person name="Hansen M."/>
            <person name="Howarth C."/>
            <person name="Imamovic A."/>
            <person name="Ireland A."/>
            <person name="Larimer J."/>
            <person name="McCowan C."/>
            <person name="Murphy C."/>
            <person name="Pearson M."/>
            <person name="Poon T.W."/>
            <person name="Priest M."/>
            <person name="Roberts A."/>
            <person name="Saif S."/>
            <person name="Shea T."/>
            <person name="Sisk P."/>
            <person name="Sykes S."/>
            <person name="Wortman J."/>
            <person name="Nusbaum C."/>
            <person name="Birren B."/>
        </authorList>
    </citation>
    <scope>NUCLEOTIDE SEQUENCE [LARGE SCALE GENOMIC DNA]</scope>
    <source>
        <strain evidence="7">ACHKN1017</strain>
    </source>
</reference>
<feature type="region of interest" description="Disordered" evidence="4">
    <location>
        <begin position="632"/>
        <end position="670"/>
    </location>
</feature>
<dbReference type="InterPro" id="IPR013216">
    <property type="entry name" value="Methyltransf_11"/>
</dbReference>
<evidence type="ECO:0000256" key="2">
    <source>
        <dbReference type="ARBA" id="ARBA00022679"/>
    </source>
</evidence>
<feature type="compositionally biased region" description="Low complexity" evidence="4">
    <location>
        <begin position="548"/>
        <end position="562"/>
    </location>
</feature>
<dbReference type="GO" id="GO:0000049">
    <property type="term" value="F:tRNA binding"/>
    <property type="evidence" value="ECO:0007669"/>
    <property type="project" value="TreeGrafter"/>
</dbReference>
<dbReference type="FunFam" id="3.40.50.150:FF:000319">
    <property type="entry name" value="Fire dancer"/>
    <property type="match status" value="1"/>
</dbReference>
<feature type="compositionally biased region" description="Basic and acidic residues" evidence="4">
    <location>
        <begin position="1226"/>
        <end position="1237"/>
    </location>
</feature>
<protein>
    <recommendedName>
        <fullName evidence="5">Methyltransferase type 11 domain-containing protein</fullName>
    </recommendedName>
</protein>
<evidence type="ECO:0000313" key="6">
    <source>
        <dbReference type="EnsemblMetazoa" id="ACHR002551-PA"/>
    </source>
</evidence>
<name>A0A182JVL9_9DIPT</name>
<keyword evidence="7" id="KW-1185">Reference proteome</keyword>
<feature type="compositionally biased region" description="Polar residues" evidence="4">
    <location>
        <begin position="834"/>
        <end position="848"/>
    </location>
</feature>
<accession>A0A182JVL9</accession>
<dbReference type="GO" id="GO:0005634">
    <property type="term" value="C:nucleus"/>
    <property type="evidence" value="ECO:0007669"/>
    <property type="project" value="TreeGrafter"/>
</dbReference>
<dbReference type="GO" id="GO:0002098">
    <property type="term" value="P:tRNA wobble uridine modification"/>
    <property type="evidence" value="ECO:0007669"/>
    <property type="project" value="TreeGrafter"/>
</dbReference>
<feature type="coiled-coil region" evidence="3">
    <location>
        <begin position="1028"/>
        <end position="1055"/>
    </location>
</feature>
<dbReference type="GO" id="GO:0008757">
    <property type="term" value="F:S-adenosylmethionine-dependent methyltransferase activity"/>
    <property type="evidence" value="ECO:0007669"/>
    <property type="project" value="InterPro"/>
</dbReference>
<dbReference type="VEuPathDB" id="VectorBase:ACHR002551"/>
<proteinExistence type="predicted"/>
<keyword evidence="3" id="KW-0175">Coiled coil</keyword>
<dbReference type="PANTHER" id="PTHR13069">
    <property type="entry name" value="ALKYLATED DNA REPAIR PROTEIN ALKB HOMOLOG 8"/>
    <property type="match status" value="1"/>
</dbReference>
<keyword evidence="2" id="KW-0808">Transferase</keyword>
<evidence type="ECO:0000256" key="1">
    <source>
        <dbReference type="ARBA" id="ARBA00022603"/>
    </source>
</evidence>
<keyword evidence="1" id="KW-0489">Methyltransferase</keyword>
<dbReference type="InterPro" id="IPR029063">
    <property type="entry name" value="SAM-dependent_MTases_sf"/>
</dbReference>
<dbReference type="GO" id="GO:0106335">
    <property type="term" value="F:tRNA (5-carboxymethyluridine(34)-5-O)-methyltransferase activity"/>
    <property type="evidence" value="ECO:0007669"/>
    <property type="project" value="TreeGrafter"/>
</dbReference>
<dbReference type="Pfam" id="PF08241">
    <property type="entry name" value="Methyltransf_11"/>
    <property type="match status" value="1"/>
</dbReference>
<dbReference type="Gene3D" id="3.40.50.150">
    <property type="entry name" value="Vaccinia Virus protein VP39"/>
    <property type="match status" value="2"/>
</dbReference>
<feature type="compositionally biased region" description="Low complexity" evidence="4">
    <location>
        <begin position="907"/>
        <end position="917"/>
    </location>
</feature>
<evidence type="ECO:0000313" key="7">
    <source>
        <dbReference type="Proteomes" id="UP000075881"/>
    </source>
</evidence>
<feature type="compositionally biased region" description="Polar residues" evidence="4">
    <location>
        <begin position="647"/>
        <end position="670"/>
    </location>
</feature>
<dbReference type="InterPro" id="IPR051422">
    <property type="entry name" value="AlkB_tRNA_MeTrf/Diox"/>
</dbReference>
<feature type="region of interest" description="Disordered" evidence="4">
    <location>
        <begin position="173"/>
        <end position="217"/>
    </location>
</feature>
<feature type="compositionally biased region" description="Polar residues" evidence="4">
    <location>
        <begin position="1002"/>
        <end position="1013"/>
    </location>
</feature>
<evidence type="ECO:0000256" key="4">
    <source>
        <dbReference type="SAM" id="MobiDB-lite"/>
    </source>
</evidence>
<dbReference type="CDD" id="cd02440">
    <property type="entry name" value="AdoMet_MTases"/>
    <property type="match status" value="1"/>
</dbReference>
<feature type="region of interest" description="Disordered" evidence="4">
    <location>
        <begin position="456"/>
        <end position="510"/>
    </location>
</feature>
<feature type="region of interest" description="Disordered" evidence="4">
    <location>
        <begin position="1222"/>
        <end position="1260"/>
    </location>
</feature>
<feature type="compositionally biased region" description="Low complexity" evidence="4">
    <location>
        <begin position="634"/>
        <end position="646"/>
    </location>
</feature>
<feature type="compositionally biased region" description="Low complexity" evidence="4">
    <location>
        <begin position="199"/>
        <end position="215"/>
    </location>
</feature>
<sequence>MTERSCRTDTSGRSAALERAYVHDVYENCEEPNGQIRPKVAQFLGGLEPGSLVCDVGCGNGRYLSGFNPLIYTIGVDRCYRLTQVAHAKGGEVAICDNLELPFRDESFDAVLSLAVVHHFATTERRVGAIRELARILRIGGRVIITVWALEQRHRRFESQDVLVPWQPPRCKTGGISDDEDDDDFLPPYHAYTEDSTNSSRSAGDGDSSSLSSSSPGETCYSFVRRAIQKLAGSKRSPWFLESWSSRETKHDSSLDYEDAKDLPIELRRLEDFDDLPEPPLSAGLKSRSLGSILNPPPKTIVRSRSSVPSLGAQIPESKATPAAEPMPVSRRPKLVKQKQSLCDDVDYKFSESSAQTYREHGLRNESRVQLLRKQSSLNEELMAESRLREKDRIRKRIQKQISLNESFLCRSLFTKRLQVIKEGFATKLKTSTGSLERVTKNGFVKIIQNIKAATPTAYHGGPTGGPGTGGGHSHHHHHHYHPHHHHANHHHPHHLHHSPHGPPSGRPAYGYESGDCSTCPSCMAGIHSEHGGTGRFGDSGRHHRLSRNNSASGSGTSSNGSNGNGIGSNGNGSIGHDKLLAAMGSSQDEASKPRRHSRESGSDSSKDSSLQSDTSIESEDSFASVIYIPKPDQQQQQQQQPQQQQVPSNGSCNITGGSNGSSTCSAGNGASGVTNSVTDFFSPGVAMSCMPSSSVPTSPLVMPCPTPAHSPAPPRTKSGCVDIHSDSAEEQVTFGPTITVNSNQFTFEDTVILPWQLEQQETVIKEPAKISTGSEPSVSVTAACSTTPCSRTTGNATTCITTTTTTASSICSNKIEPSGTDSRRNSNTEGKSHTAPQKTNSQKITRQQIKDLPPIPKFRRSGNYPILRRQTSAAAGSSTAAPVPVPKLLSLELFNPETDDLDSDSSEPSSPDSIDSVISALRPSLSPLPVGDISGASQLKSQSSGSGVTDPGSLIPGVGVPTIPPLVEAAAVVAHKLEDVVDMAMPERVGSDGKPMRFNGLRSSTSGSTVPTLGTDVDDHDSRQHLVDFAEKLSAQLLKELENKKKRNESFDEDDDVFAVDCRKRPDTTTDSPPAVDPYLKKLNGDLRDLNQLRAELRERRLMLANLSNMGTGGSLGGHFGGSNDSLGPSYGSSMAPIIQEETDDDEEFNELEERRFNGFDSLCGSGQTSGVAGPGVLKVTSSLKCKNLGGKTIDDFVIIPELDEDDPELSNDTTLLIQEEDSSEEHLHTSLEQERSAGTVEANTATSGANSTIDNCRRRSKVPSFNSAKQFTVQSHAGGNFQHGSSSNSNSSGGKDAADLCGRWNCAPVSITPSLLTTLTTTTTTTTATVQATTSSLTGLTTAGSSSIAQVPAPPTCSGIPMCGGERKPLSATKKSSMPSFESHASVDSWAHSTSTASLDSPSIGGSATHHRYYHVFREGELDALINHHVTSLHIVSSYYERASWCVVAEKVHVWTI</sequence>
<feature type="compositionally biased region" description="Gly residues" evidence="4">
    <location>
        <begin position="563"/>
        <end position="574"/>
    </location>
</feature>
<feature type="compositionally biased region" description="Polar residues" evidence="4">
    <location>
        <begin position="1243"/>
        <end position="1256"/>
    </location>
</feature>
<evidence type="ECO:0000259" key="5">
    <source>
        <dbReference type="Pfam" id="PF08241"/>
    </source>
</evidence>
<feature type="coiled-coil region" evidence="3">
    <location>
        <begin position="1081"/>
        <end position="1111"/>
    </location>
</feature>
<reference evidence="6" key="2">
    <citation type="submission" date="2020-05" db="UniProtKB">
        <authorList>
            <consortium name="EnsemblMetazoa"/>
        </authorList>
    </citation>
    <scope>IDENTIFICATION</scope>
    <source>
        <strain evidence="6">ACHKN1017</strain>
    </source>
</reference>
<dbReference type="SUPFAM" id="SSF53335">
    <property type="entry name" value="S-adenosyl-L-methionine-dependent methyltransferases"/>
    <property type="match status" value="1"/>
</dbReference>
<feature type="domain" description="Methyltransferase type 11" evidence="5">
    <location>
        <begin position="55"/>
        <end position="145"/>
    </location>
</feature>
<dbReference type="STRING" id="43041.A0A182JVL9"/>
<feature type="region of interest" description="Disordered" evidence="4">
    <location>
        <begin position="534"/>
        <end position="619"/>
    </location>
</feature>
<feature type="region of interest" description="Disordered" evidence="4">
    <location>
        <begin position="933"/>
        <end position="954"/>
    </location>
</feature>